<dbReference type="InterPro" id="IPR044060">
    <property type="entry name" value="Bacterial_rp_domain"/>
</dbReference>
<dbReference type="Gene3D" id="2.80.10.50">
    <property type="match status" value="1"/>
</dbReference>
<evidence type="ECO:0000259" key="1">
    <source>
        <dbReference type="Pfam" id="PF18998"/>
    </source>
</evidence>
<accession>A0A2W4RRB8</accession>
<dbReference type="NCBIfam" id="TIGR02608">
    <property type="entry name" value="delta_60_rpt"/>
    <property type="match status" value="4"/>
</dbReference>
<comment type="caution">
    <text evidence="2">The sequence shown here is derived from an EMBL/GenBank/DDBJ whole genome shotgun (WGS) entry which is preliminary data.</text>
</comment>
<sequence length="774" mass="78531">GSNYDYALIRYNTNGSLDTSFNGTGIRTYNLTGNDFGYGVAIRSSDGRIFLTGSSNVGVDSQLALLNFNSDGSSGGPTFSSTYNYTGWDDSGKSVVIQSDGKILVGGYYHNDFVVIRFASNMSVDSGFGTSGITQISLVGYSYGYGLGTQSNGKILLGGVTVPSTGSADFAVVRLTTNGTLDPTFDTGILNGQSSYNRGGVGIVMDADVNLQDPELDAANNYNGSTLTLARHGGASANDQFTGSGTLTLTGGNVSVAGTGVGTYTQSGGTLSIAFNANATSALADSVAQQIAYSNNAEALGASIQIDWTFNDGNTGSQGAGGALSATGSTTVTIAAITLTTGSATSITSNSATLGGKVNPNGLATTAQFDYGLTTAYGSTASVTLSPNNGTTDQIVSAAISGLSPGTTYHYRLSATNSQSSSTGNDAQFQTLKLDQTITVTTPAPATAVYNTQFTVAATASSGLTVTYSSGIPLVCTNVNSGATFTMVSVSGSGTCIVQYDQAGNPNYNAAPRVTNSTTAQKANPNVTAWPTASTITYGQTLASSTLSGGAGTPAGGFAFTTPTAKPNATGLQPVTYTPTDTVNYNSASGTINVTVNKANPSVTTWPTASAITYGQTLASSTLSGGVATPAGGFAFTTPSTKPNATGLQPVTYTPTDTVNYNPTNGTVSVTVNKASQTLTVINANVKFGTVTSNPGGIVCGTTCSANFPGDSTVILTAIPVNGYEFSIWGGACSGYGYSCTVTMSKAQTVTAKFAVFKIHQPAWKRVIKSILHK</sequence>
<dbReference type="Proteomes" id="UP000249396">
    <property type="component" value="Unassembled WGS sequence"/>
</dbReference>
<feature type="domain" description="Bacterial repeat" evidence="1">
    <location>
        <begin position="690"/>
        <end position="755"/>
    </location>
</feature>
<gene>
    <name evidence="2" type="ORF">DM484_00825</name>
</gene>
<dbReference type="Pfam" id="PF18998">
    <property type="entry name" value="Flg_new_2"/>
    <property type="match status" value="1"/>
</dbReference>
<reference evidence="2 3" key="1">
    <citation type="journal article" date="2018" name="Aquat. Microb. Ecol.">
        <title>Gammaproteobacterial methanotrophs dominate.</title>
        <authorList>
            <person name="Rissanen A.J."/>
            <person name="Saarenheimo J."/>
            <person name="Tiirola M."/>
            <person name="Peura S."/>
            <person name="Aalto S.L."/>
            <person name="Karvinen A."/>
            <person name="Nykanen H."/>
        </authorList>
    </citation>
    <scope>NUCLEOTIDE SEQUENCE [LARGE SCALE GENOMIC DNA]</scope>
    <source>
        <strain evidence="2">AMbin10</strain>
    </source>
</reference>
<proteinExistence type="predicted"/>
<evidence type="ECO:0000313" key="3">
    <source>
        <dbReference type="Proteomes" id="UP000249396"/>
    </source>
</evidence>
<dbReference type="Pfam" id="PF17164">
    <property type="entry name" value="DUF5122"/>
    <property type="match status" value="3"/>
</dbReference>
<feature type="non-terminal residue" evidence="2">
    <location>
        <position position="1"/>
    </location>
</feature>
<dbReference type="InterPro" id="IPR013783">
    <property type="entry name" value="Ig-like_fold"/>
</dbReference>
<organism evidence="2 3">
    <name type="scientific">Candidatus Methylumidiphilus alinenensis</name>
    <dbReference type="NCBI Taxonomy" id="2202197"/>
    <lineage>
        <taxon>Bacteria</taxon>
        <taxon>Pseudomonadati</taxon>
        <taxon>Pseudomonadota</taxon>
        <taxon>Gammaproteobacteria</taxon>
        <taxon>Methylococcales</taxon>
        <taxon>Candidatus Methylumidiphilus</taxon>
    </lineage>
</organism>
<protein>
    <recommendedName>
        <fullName evidence="1">Bacterial repeat domain-containing protein</fullName>
    </recommendedName>
</protein>
<name>A0A2W4RRB8_9GAMM</name>
<dbReference type="AlphaFoldDB" id="A0A2W4RRB8"/>
<dbReference type="InterPro" id="IPR013431">
    <property type="entry name" value="Delta_60_rpt"/>
</dbReference>
<dbReference type="Gene3D" id="2.60.40.10">
    <property type="entry name" value="Immunoglobulins"/>
    <property type="match status" value="1"/>
</dbReference>
<evidence type="ECO:0000313" key="2">
    <source>
        <dbReference type="EMBL" id="PZN86501.1"/>
    </source>
</evidence>
<dbReference type="EMBL" id="QJPH01000078">
    <property type="protein sequence ID" value="PZN86501.1"/>
    <property type="molecule type" value="Genomic_DNA"/>
</dbReference>